<dbReference type="Pfam" id="PF00005">
    <property type="entry name" value="ABC_tran"/>
    <property type="match status" value="1"/>
</dbReference>
<feature type="transmembrane region" description="Helical" evidence="11">
    <location>
        <begin position="355"/>
        <end position="379"/>
    </location>
</feature>
<evidence type="ECO:0000259" key="12">
    <source>
        <dbReference type="PROSITE" id="PS50893"/>
    </source>
</evidence>
<dbReference type="Pfam" id="PF12698">
    <property type="entry name" value="ABC2_membrane_3"/>
    <property type="match status" value="1"/>
</dbReference>
<feature type="domain" description="ABC transporter" evidence="12">
    <location>
        <begin position="491"/>
        <end position="747"/>
    </location>
</feature>
<evidence type="ECO:0000313" key="13">
    <source>
        <dbReference type="EMBL" id="KAH6590966.1"/>
    </source>
</evidence>
<evidence type="ECO:0000256" key="8">
    <source>
        <dbReference type="ARBA" id="ARBA00022989"/>
    </source>
</evidence>
<dbReference type="PANTHER" id="PTHR19229">
    <property type="entry name" value="ATP-BINDING CASSETTE TRANSPORTER SUBFAMILY A ABCA"/>
    <property type="match status" value="1"/>
</dbReference>
<evidence type="ECO:0000256" key="9">
    <source>
        <dbReference type="ARBA" id="ARBA00023136"/>
    </source>
</evidence>
<evidence type="ECO:0000313" key="14">
    <source>
        <dbReference type="Proteomes" id="UP001648503"/>
    </source>
</evidence>
<accession>A0ABQ8F5N9</accession>
<keyword evidence="5" id="KW-0677">Repeat</keyword>
<keyword evidence="7" id="KW-0067">ATP-binding</keyword>
<comment type="similarity">
    <text evidence="2">Belongs to the ABC transporter superfamily. ABCA family.</text>
</comment>
<dbReference type="InterPro" id="IPR003439">
    <property type="entry name" value="ABC_transporter-like_ATP-bd"/>
</dbReference>
<evidence type="ECO:0000256" key="4">
    <source>
        <dbReference type="ARBA" id="ARBA00022692"/>
    </source>
</evidence>
<dbReference type="InterPro" id="IPR013525">
    <property type="entry name" value="ABC2_TM"/>
</dbReference>
<dbReference type="PANTHER" id="PTHR19229:SF36">
    <property type="entry name" value="ATP-BINDING CASSETTE SUB-FAMILY A MEMBER 2"/>
    <property type="match status" value="1"/>
</dbReference>
<dbReference type="InterPro" id="IPR027417">
    <property type="entry name" value="P-loop_NTPase"/>
</dbReference>
<name>A0ABQ8F5N9_9FUNG</name>
<keyword evidence="14" id="KW-1185">Reference proteome</keyword>
<dbReference type="CDD" id="cd03263">
    <property type="entry name" value="ABC_subfamily_A"/>
    <property type="match status" value="1"/>
</dbReference>
<feature type="transmembrane region" description="Helical" evidence="11">
    <location>
        <begin position="325"/>
        <end position="348"/>
    </location>
</feature>
<feature type="transmembrane region" description="Helical" evidence="11">
    <location>
        <begin position="208"/>
        <end position="234"/>
    </location>
</feature>
<comment type="subcellular location">
    <subcellularLocation>
        <location evidence="1">Membrane</location>
        <topology evidence="1">Multi-pass membrane protein</topology>
    </subcellularLocation>
</comment>
<evidence type="ECO:0000256" key="3">
    <source>
        <dbReference type="ARBA" id="ARBA00022448"/>
    </source>
</evidence>
<feature type="transmembrane region" description="Helical" evidence="11">
    <location>
        <begin position="399"/>
        <end position="422"/>
    </location>
</feature>
<evidence type="ECO:0000256" key="7">
    <source>
        <dbReference type="ARBA" id="ARBA00022840"/>
    </source>
</evidence>
<dbReference type="InterPro" id="IPR026082">
    <property type="entry name" value="ABCA"/>
</dbReference>
<evidence type="ECO:0000256" key="2">
    <source>
        <dbReference type="ARBA" id="ARBA00008869"/>
    </source>
</evidence>
<evidence type="ECO:0000256" key="6">
    <source>
        <dbReference type="ARBA" id="ARBA00022741"/>
    </source>
</evidence>
<evidence type="ECO:0000256" key="5">
    <source>
        <dbReference type="ARBA" id="ARBA00022737"/>
    </source>
</evidence>
<keyword evidence="9 11" id="KW-0472">Membrane</keyword>
<evidence type="ECO:0000256" key="1">
    <source>
        <dbReference type="ARBA" id="ARBA00004141"/>
    </source>
</evidence>
<dbReference type="SMART" id="SM00382">
    <property type="entry name" value="AAA"/>
    <property type="match status" value="1"/>
</dbReference>
<evidence type="ECO:0000256" key="10">
    <source>
        <dbReference type="SAM" id="MobiDB-lite"/>
    </source>
</evidence>
<feature type="transmembrane region" description="Helical" evidence="11">
    <location>
        <begin position="246"/>
        <end position="262"/>
    </location>
</feature>
<feature type="region of interest" description="Disordered" evidence="10">
    <location>
        <begin position="446"/>
        <end position="478"/>
    </location>
</feature>
<comment type="caution">
    <text evidence="13">The sequence shown here is derived from an EMBL/GenBank/DDBJ whole genome shotgun (WGS) entry which is preliminary data.</text>
</comment>
<keyword evidence="8 11" id="KW-1133">Transmembrane helix</keyword>
<keyword evidence="4 11" id="KW-0812">Transmembrane</keyword>
<keyword evidence="3" id="KW-0813">Transport</keyword>
<dbReference type="InterPro" id="IPR003593">
    <property type="entry name" value="AAA+_ATPase"/>
</dbReference>
<organism evidence="13 14">
    <name type="scientific">Batrachochytrium salamandrivorans</name>
    <dbReference type="NCBI Taxonomy" id="1357716"/>
    <lineage>
        <taxon>Eukaryota</taxon>
        <taxon>Fungi</taxon>
        <taxon>Fungi incertae sedis</taxon>
        <taxon>Chytridiomycota</taxon>
        <taxon>Chytridiomycota incertae sedis</taxon>
        <taxon>Chytridiomycetes</taxon>
        <taxon>Rhizophydiales</taxon>
        <taxon>Rhizophydiales incertae sedis</taxon>
        <taxon>Batrachochytrium</taxon>
    </lineage>
</organism>
<feature type="transmembrane region" description="Helical" evidence="11">
    <location>
        <begin position="298"/>
        <end position="319"/>
    </location>
</feature>
<dbReference type="SUPFAM" id="SSF52540">
    <property type="entry name" value="P-loop containing nucleoside triphosphate hydrolases"/>
    <property type="match status" value="1"/>
</dbReference>
<gene>
    <name evidence="13" type="ORF">BASA50_008966</name>
</gene>
<dbReference type="Proteomes" id="UP001648503">
    <property type="component" value="Unassembled WGS sequence"/>
</dbReference>
<dbReference type="PROSITE" id="PS50893">
    <property type="entry name" value="ABC_TRANSPORTER_2"/>
    <property type="match status" value="1"/>
</dbReference>
<sequence length="862" mass="94651">MSYTTSGQMYAMIKMRRTLVRREIRTLLAGLLLPIILVGVAVGISAGIQSSIPTAPAIPPYTRPMATPAALQTVSSIALVLPRASPAQQLAVTNSMQRSFALLNRTNITLVPFASIDDYQTSLVNWYRGAANATLIPAAFAVLKDIPTSPSADGLLDIQYQVLLEESQPKDLNPVMLLVADNAKQSLLQQTGYVSFNVGLSFFAFEGFFYDVSLTIIPAFVVNAFAQMIVFFAISKVEERESKKRDYLFTMGLAPSVYYLSAFVVDAYAYLLNLLVSSLILLAFKVKAFSDTNYLNWFLPMFCFGAVCIPLSSCLSFMFRQQASAGAALGFGMSIVVFVPYFFVFFVAKNNLDQWIMYLISAIVPTFGFYSALSAIGTASNAGTPYTLASLGDFTNNPILPISLILLAQAIVYCLILTTLVYKDLTNAPSFTSSAVNLFRHLVHGEKSTPSNTDSARDSTSHNLMEGVQNAQEPKDDELTREMQRISNPDLAAEDVIRMAGVHVEFSKPASRSIAKKWYMPSAKEKLVVLDDLWLSIRKNECFAYLGPNGCGKTTTLNTLIGLVRPTRGMATIGQYSVLPRYNPLARQIIGICPQFDCQWQKLSPREHLITMAAIRGLNPEDATVISEIDTLIADVGLSEFSSKHTGTLSGGNKRKLSLAMACIGRPEVIFLDEPTTGVDVSIRKSIWEIIKQLKTRTSVILTTHSMEEAEALSDRIGIIVNGRMQCIGSAQRLKTVYGRGYKVTIKASGAVDEVREWFLNAMGEAGTWEVSRQVGATIVFQMTRKGVAQLHHRFSTAHSDKEKAVMGMAQLEHIFRVLESPVATAGNGLNNRFGIVSHEVRETSMTEVFVAFASLQKGLEQ</sequence>
<dbReference type="Gene3D" id="3.40.50.300">
    <property type="entry name" value="P-loop containing nucleotide triphosphate hydrolases"/>
    <property type="match status" value="1"/>
</dbReference>
<reference evidence="13 14" key="1">
    <citation type="submission" date="2021-02" db="EMBL/GenBank/DDBJ databases">
        <title>Variation within the Batrachochytrium salamandrivorans European outbreak.</title>
        <authorList>
            <person name="Kelly M."/>
            <person name="Pasmans F."/>
            <person name="Shea T.P."/>
            <person name="Munoz J.F."/>
            <person name="Carranza S."/>
            <person name="Cuomo C.A."/>
            <person name="Martel A."/>
        </authorList>
    </citation>
    <scope>NUCLEOTIDE SEQUENCE [LARGE SCALE GENOMIC DNA]</scope>
    <source>
        <strain evidence="13 14">AMFP18/2</strain>
    </source>
</reference>
<proteinExistence type="inferred from homology"/>
<evidence type="ECO:0000256" key="11">
    <source>
        <dbReference type="SAM" id="Phobius"/>
    </source>
</evidence>
<protein>
    <recommendedName>
        <fullName evidence="12">ABC transporter domain-containing protein</fullName>
    </recommendedName>
</protein>
<keyword evidence="6" id="KW-0547">Nucleotide-binding</keyword>
<dbReference type="EMBL" id="JAFCIX010000418">
    <property type="protein sequence ID" value="KAH6590966.1"/>
    <property type="molecule type" value="Genomic_DNA"/>
</dbReference>